<dbReference type="FunFam" id="3.90.70.10:FF:000067">
    <property type="entry name" value="Senescence-specific cysteine protease"/>
    <property type="match status" value="1"/>
</dbReference>
<keyword evidence="3 7" id="KW-0732">Signal</keyword>
<dbReference type="GO" id="GO:0006508">
    <property type="term" value="P:proteolysis"/>
    <property type="evidence" value="ECO:0007669"/>
    <property type="project" value="UniProtKB-KW"/>
</dbReference>
<evidence type="ECO:0000259" key="9">
    <source>
        <dbReference type="SMART" id="SM00848"/>
    </source>
</evidence>
<gene>
    <name evidence="10" type="ORF">URODEC1_LOCUS110203</name>
</gene>
<dbReference type="CDD" id="cd02248">
    <property type="entry name" value="Peptidase_C1A"/>
    <property type="match status" value="1"/>
</dbReference>
<dbReference type="SMART" id="SM00848">
    <property type="entry name" value="Inhibitor_I29"/>
    <property type="match status" value="1"/>
</dbReference>
<dbReference type="InterPro" id="IPR013201">
    <property type="entry name" value="Prot_inhib_I29"/>
</dbReference>
<sequence>MATASRSLALALLFASLLSGPSLRMCHRTAVSSIIPMMERFQAWQATYATPEEFQRRFEVYSENMEFIEATNLLELPYKLDENQFADLTDEEFEEMYLMKLDEVASAPPAPEAEGMEHLGTLMDAGTSSGGYLNNTDKVPKSVDWRKKGAVTAVKNQNPCASCWAFAAVAAIEGAHKIKTGRLVSLSEQEIVDCDRVGYDHGCRSGYPDFAMAWVMHNGGLAKESDYRYMARQGQCRRSKLGHHAATIRDVGAVPRNNEAALERAVANRPIAVSIDATSRAFQFYKCGVFPPSSCNTNRNHAVTVVGYGASRGKKYWIVKNSWGRTWGEKGYVRMQRRVGARHGVCGIAMEPYYAVV</sequence>
<reference evidence="10" key="1">
    <citation type="submission" date="2024-10" db="EMBL/GenBank/DDBJ databases">
        <authorList>
            <person name="Ryan C."/>
        </authorList>
    </citation>
    <scope>NUCLEOTIDE SEQUENCE [LARGE SCALE GENOMIC DNA]</scope>
</reference>
<comment type="similarity">
    <text evidence="1">Belongs to the peptidase C1 family.</text>
</comment>
<feature type="domain" description="Peptidase C1A papain C-terminal" evidence="8">
    <location>
        <begin position="139"/>
        <end position="356"/>
    </location>
</feature>
<evidence type="ECO:0000256" key="3">
    <source>
        <dbReference type="ARBA" id="ARBA00022729"/>
    </source>
</evidence>
<evidence type="ECO:0000256" key="6">
    <source>
        <dbReference type="ARBA" id="ARBA00023157"/>
    </source>
</evidence>
<evidence type="ECO:0000256" key="7">
    <source>
        <dbReference type="SAM" id="SignalP"/>
    </source>
</evidence>
<dbReference type="Pfam" id="PF00112">
    <property type="entry name" value="Peptidase_C1"/>
    <property type="match status" value="1"/>
</dbReference>
<dbReference type="InterPro" id="IPR000668">
    <property type="entry name" value="Peptidase_C1A_C"/>
</dbReference>
<feature type="domain" description="Cathepsin propeptide inhibitor" evidence="9">
    <location>
        <begin position="41"/>
        <end position="93"/>
    </location>
</feature>
<keyword evidence="11" id="KW-1185">Reference proteome</keyword>
<keyword evidence="5" id="KW-0788">Thiol protease</keyword>
<dbReference type="SMART" id="SM00645">
    <property type="entry name" value="Pept_C1"/>
    <property type="match status" value="1"/>
</dbReference>
<evidence type="ECO:0000256" key="2">
    <source>
        <dbReference type="ARBA" id="ARBA00022670"/>
    </source>
</evidence>
<evidence type="ECO:0000313" key="10">
    <source>
        <dbReference type="EMBL" id="CAL5083879.1"/>
    </source>
</evidence>
<dbReference type="InterPro" id="IPR013128">
    <property type="entry name" value="Peptidase_C1A"/>
</dbReference>
<keyword evidence="6" id="KW-1015">Disulfide bond</keyword>
<dbReference type="Gene3D" id="3.90.70.10">
    <property type="entry name" value="Cysteine proteinases"/>
    <property type="match status" value="1"/>
</dbReference>
<dbReference type="PANTHER" id="PTHR12411">
    <property type="entry name" value="CYSTEINE PROTEASE FAMILY C1-RELATED"/>
    <property type="match status" value="1"/>
</dbReference>
<evidence type="ECO:0000256" key="4">
    <source>
        <dbReference type="ARBA" id="ARBA00022801"/>
    </source>
</evidence>
<dbReference type="AlphaFoldDB" id="A0ABC9FXG3"/>
<dbReference type="InterPro" id="IPR025661">
    <property type="entry name" value="Pept_asp_AS"/>
</dbReference>
<dbReference type="InterPro" id="IPR039417">
    <property type="entry name" value="Peptidase_C1A_papain-like"/>
</dbReference>
<feature type="chain" id="PRO_5044841958" evidence="7">
    <location>
        <begin position="20"/>
        <end position="357"/>
    </location>
</feature>
<dbReference type="InterPro" id="IPR038765">
    <property type="entry name" value="Papain-like_cys_pep_sf"/>
</dbReference>
<evidence type="ECO:0000256" key="1">
    <source>
        <dbReference type="ARBA" id="ARBA00008455"/>
    </source>
</evidence>
<organism evidence="10 11">
    <name type="scientific">Urochloa decumbens</name>
    <dbReference type="NCBI Taxonomy" id="240449"/>
    <lineage>
        <taxon>Eukaryota</taxon>
        <taxon>Viridiplantae</taxon>
        <taxon>Streptophyta</taxon>
        <taxon>Embryophyta</taxon>
        <taxon>Tracheophyta</taxon>
        <taxon>Spermatophyta</taxon>
        <taxon>Magnoliopsida</taxon>
        <taxon>Liliopsida</taxon>
        <taxon>Poales</taxon>
        <taxon>Poaceae</taxon>
        <taxon>PACMAD clade</taxon>
        <taxon>Panicoideae</taxon>
        <taxon>Panicodae</taxon>
        <taxon>Paniceae</taxon>
        <taxon>Melinidinae</taxon>
        <taxon>Urochloa</taxon>
    </lineage>
</organism>
<dbReference type="Proteomes" id="UP001497457">
    <property type="component" value="Chromosome 7b"/>
</dbReference>
<dbReference type="EMBL" id="OZ075117">
    <property type="protein sequence ID" value="CAL5083879.1"/>
    <property type="molecule type" value="Genomic_DNA"/>
</dbReference>
<evidence type="ECO:0000313" key="11">
    <source>
        <dbReference type="Proteomes" id="UP001497457"/>
    </source>
</evidence>
<dbReference type="PROSITE" id="PS00640">
    <property type="entry name" value="THIOL_PROTEASE_ASN"/>
    <property type="match status" value="1"/>
</dbReference>
<protein>
    <submittedName>
        <fullName evidence="10">Uncharacterized protein</fullName>
    </submittedName>
</protein>
<dbReference type="PRINTS" id="PR00705">
    <property type="entry name" value="PAPAIN"/>
</dbReference>
<keyword evidence="2" id="KW-0645">Protease</keyword>
<name>A0ABC9FXG3_9POAL</name>
<proteinExistence type="inferred from homology"/>
<keyword evidence="4" id="KW-0378">Hydrolase</keyword>
<evidence type="ECO:0000256" key="5">
    <source>
        <dbReference type="ARBA" id="ARBA00022807"/>
    </source>
</evidence>
<dbReference type="Pfam" id="PF08246">
    <property type="entry name" value="Inhibitor_I29"/>
    <property type="match status" value="1"/>
</dbReference>
<feature type="signal peptide" evidence="7">
    <location>
        <begin position="1"/>
        <end position="19"/>
    </location>
</feature>
<dbReference type="GO" id="GO:0008234">
    <property type="term" value="F:cysteine-type peptidase activity"/>
    <property type="evidence" value="ECO:0007669"/>
    <property type="project" value="UniProtKB-KW"/>
</dbReference>
<accession>A0ABC9FXG3</accession>
<evidence type="ECO:0000259" key="8">
    <source>
        <dbReference type="SMART" id="SM00645"/>
    </source>
</evidence>
<dbReference type="SUPFAM" id="SSF54001">
    <property type="entry name" value="Cysteine proteinases"/>
    <property type="match status" value="1"/>
</dbReference>